<keyword evidence="2" id="KW-1185">Reference proteome</keyword>
<evidence type="ECO:0000313" key="1">
    <source>
        <dbReference type="EMBL" id="VDD78426.1"/>
    </source>
</evidence>
<accession>A0A0R3UBY0</accession>
<reference evidence="1 2" key="1">
    <citation type="submission" date="2018-10" db="EMBL/GenBank/DDBJ databases">
        <authorList>
            <consortium name="Pathogen Informatics"/>
        </authorList>
    </citation>
    <scope>NUCLEOTIDE SEQUENCE [LARGE SCALE GENOMIC DNA]</scope>
</reference>
<name>A0A0R3UBY0_MESCO</name>
<sequence length="70" mass="7823">MSSRAQCVTSLLSRWFSSFPKPVLPTLLANFSPVDDDDDDICVHFGRGHECLLALNSCGNVRCRVVIRKQ</sequence>
<gene>
    <name evidence="1" type="ORF">MCOS_LOCUS4429</name>
</gene>
<proteinExistence type="predicted"/>
<dbReference type="EMBL" id="UXSR01001641">
    <property type="protein sequence ID" value="VDD78426.1"/>
    <property type="molecule type" value="Genomic_DNA"/>
</dbReference>
<evidence type="ECO:0000313" key="2">
    <source>
        <dbReference type="Proteomes" id="UP000267029"/>
    </source>
</evidence>
<organism evidence="1 2">
    <name type="scientific">Mesocestoides corti</name>
    <name type="common">Flatworm</name>
    <dbReference type="NCBI Taxonomy" id="53468"/>
    <lineage>
        <taxon>Eukaryota</taxon>
        <taxon>Metazoa</taxon>
        <taxon>Spiralia</taxon>
        <taxon>Lophotrochozoa</taxon>
        <taxon>Platyhelminthes</taxon>
        <taxon>Cestoda</taxon>
        <taxon>Eucestoda</taxon>
        <taxon>Cyclophyllidea</taxon>
        <taxon>Mesocestoididae</taxon>
        <taxon>Mesocestoides</taxon>
    </lineage>
</organism>
<dbReference type="AlphaFoldDB" id="A0A0R3UBY0"/>
<protein>
    <submittedName>
        <fullName evidence="1">Uncharacterized protein</fullName>
    </submittedName>
</protein>
<dbReference type="Proteomes" id="UP000267029">
    <property type="component" value="Unassembled WGS sequence"/>
</dbReference>